<comment type="caution">
    <text evidence="1">The sequence shown here is derived from an EMBL/GenBank/DDBJ whole genome shotgun (WGS) entry which is preliminary data.</text>
</comment>
<dbReference type="EMBL" id="LAZR01011048">
    <property type="protein sequence ID" value="KKM63726.1"/>
    <property type="molecule type" value="Genomic_DNA"/>
</dbReference>
<organism evidence="1">
    <name type="scientific">marine sediment metagenome</name>
    <dbReference type="NCBI Taxonomy" id="412755"/>
    <lineage>
        <taxon>unclassified sequences</taxon>
        <taxon>metagenomes</taxon>
        <taxon>ecological metagenomes</taxon>
    </lineage>
</organism>
<proteinExistence type="predicted"/>
<protein>
    <submittedName>
        <fullName evidence="1">Uncharacterized protein</fullName>
    </submittedName>
</protein>
<dbReference type="AlphaFoldDB" id="A0A0F9JMS8"/>
<name>A0A0F9JMS8_9ZZZZ</name>
<gene>
    <name evidence="1" type="ORF">LCGC14_1508640</name>
</gene>
<feature type="non-terminal residue" evidence="1">
    <location>
        <position position="27"/>
    </location>
</feature>
<reference evidence="1" key="1">
    <citation type="journal article" date="2015" name="Nature">
        <title>Complex archaea that bridge the gap between prokaryotes and eukaryotes.</title>
        <authorList>
            <person name="Spang A."/>
            <person name="Saw J.H."/>
            <person name="Jorgensen S.L."/>
            <person name="Zaremba-Niedzwiedzka K."/>
            <person name="Martijn J."/>
            <person name="Lind A.E."/>
            <person name="van Eijk R."/>
            <person name="Schleper C."/>
            <person name="Guy L."/>
            <person name="Ettema T.J."/>
        </authorList>
    </citation>
    <scope>NUCLEOTIDE SEQUENCE</scope>
</reference>
<accession>A0A0F9JMS8</accession>
<sequence>MTDHKTLERYVLLAGIFATGEDRAQFE</sequence>
<evidence type="ECO:0000313" key="1">
    <source>
        <dbReference type="EMBL" id="KKM63726.1"/>
    </source>
</evidence>